<evidence type="ECO:0000259" key="3">
    <source>
        <dbReference type="PROSITE" id="PS51272"/>
    </source>
</evidence>
<keyword evidence="1 2" id="KW-0732">Signal</keyword>
<evidence type="ECO:0000313" key="4">
    <source>
        <dbReference type="EMBL" id="MDL4838891.1"/>
    </source>
</evidence>
<dbReference type="EMBL" id="JASTZU010000001">
    <property type="protein sequence ID" value="MDL4838891.1"/>
    <property type="molecule type" value="Genomic_DNA"/>
</dbReference>
<gene>
    <name evidence="4" type="ORF">QQS35_00185</name>
</gene>
<evidence type="ECO:0000313" key="5">
    <source>
        <dbReference type="Proteomes" id="UP001235343"/>
    </source>
</evidence>
<dbReference type="Pfam" id="PF00395">
    <property type="entry name" value="SLH"/>
    <property type="match status" value="3"/>
</dbReference>
<dbReference type="RefSeq" id="WP_285929654.1">
    <property type="nucleotide sequence ID" value="NZ_JASTZU010000001.1"/>
</dbReference>
<keyword evidence="5" id="KW-1185">Reference proteome</keyword>
<evidence type="ECO:0000256" key="2">
    <source>
        <dbReference type="SAM" id="SignalP"/>
    </source>
</evidence>
<organism evidence="4 5">
    <name type="scientific">Aquibacillus rhizosphaerae</name>
    <dbReference type="NCBI Taxonomy" id="3051431"/>
    <lineage>
        <taxon>Bacteria</taxon>
        <taxon>Bacillati</taxon>
        <taxon>Bacillota</taxon>
        <taxon>Bacilli</taxon>
        <taxon>Bacillales</taxon>
        <taxon>Bacillaceae</taxon>
        <taxon>Aquibacillus</taxon>
    </lineage>
</organism>
<feature type="chain" id="PRO_5046115906" evidence="2">
    <location>
        <begin position="27"/>
        <end position="639"/>
    </location>
</feature>
<dbReference type="PANTHER" id="PTHR43308">
    <property type="entry name" value="OUTER MEMBRANE PROTEIN ALPHA-RELATED"/>
    <property type="match status" value="1"/>
</dbReference>
<dbReference type="Gene3D" id="2.30.30.40">
    <property type="entry name" value="SH3 Domains"/>
    <property type="match status" value="1"/>
</dbReference>
<evidence type="ECO:0000256" key="1">
    <source>
        <dbReference type="ARBA" id="ARBA00022729"/>
    </source>
</evidence>
<comment type="caution">
    <text evidence="4">The sequence shown here is derived from an EMBL/GenBank/DDBJ whole genome shotgun (WGS) entry which is preliminary data.</text>
</comment>
<dbReference type="PROSITE" id="PS51272">
    <property type="entry name" value="SLH"/>
    <property type="match status" value="3"/>
</dbReference>
<protein>
    <submittedName>
        <fullName evidence="4">S-layer homology domain-containing protein</fullName>
    </submittedName>
</protein>
<dbReference type="Pfam" id="PF01464">
    <property type="entry name" value="SLT"/>
    <property type="match status" value="1"/>
</dbReference>
<dbReference type="SUPFAM" id="SSF53955">
    <property type="entry name" value="Lysozyme-like"/>
    <property type="match status" value="1"/>
</dbReference>
<feature type="domain" description="SLH" evidence="3">
    <location>
        <begin position="582"/>
        <end position="639"/>
    </location>
</feature>
<sequence length="639" mass="71623">MGINKNSIMLLIALVFVFCNSTISYAETNNRKIDIKYNESVTIDLKSGLELQVANADNSSYKILNEGEVLYVEQVSQGIIEKVHIENNYLLVESRLLGSGSYVSFDLFYLEDANLIDIYHSTDFTRGIVTYENNEISVTYPKYVENDESAESSSLEVQTFKLSDQQIVLGDKTIEKVETKSMMKSNDFNNYKNPSASEINKMITEAANAKGIPPEILKAIAWQESTWRQFDTNGSPITNLEGDGGFGIMQITLPKSYLSDHPEVEHQLKYDIKYNIQKGAEILLEKWNLAANPLAETALPIINNGSKDKLENWYFAIMAYNGRSKVNDPNLGPETYQETIYRHIQNQGLLSVTPIDKNVLDLYYKPNSTTIYFGNKLNYNIPGPLTGTKQSFKKGQVLPTTSVVNLREHPEGELIRGLEKGEPVLVTGEKVYPSSEYNHYVLYPVKTRDGETGYVASSYLGSKNSFLDFSSPDNRGFEEVSALAEQEIIGGFSDGTFRPTETLTRVQAALMFVRALNLPTPDVPETGFSDVKVGDNFYREIAAAKEAGIFRGAGGKFNKSDKLTRSEMAAVLVRSFEIKGSSDKRFKDVPAGHQFESAIQTLYANNITSGINDTEYGFRKEITRRDFSILLYRALAKYN</sequence>
<dbReference type="InterPro" id="IPR001119">
    <property type="entry name" value="SLH_dom"/>
</dbReference>
<feature type="domain" description="SLH" evidence="3">
    <location>
        <begin position="528"/>
        <end position="581"/>
    </location>
</feature>
<feature type="signal peptide" evidence="2">
    <location>
        <begin position="1"/>
        <end position="26"/>
    </location>
</feature>
<reference evidence="4 5" key="1">
    <citation type="submission" date="2023-06" db="EMBL/GenBank/DDBJ databases">
        <title>Aquibacillus rhizosphaerae LR5S19.</title>
        <authorList>
            <person name="Sun J.-Q."/>
        </authorList>
    </citation>
    <scope>NUCLEOTIDE SEQUENCE [LARGE SCALE GENOMIC DNA]</scope>
    <source>
        <strain evidence="4 5">LR5S19</strain>
    </source>
</reference>
<dbReference type="InterPro" id="IPR008258">
    <property type="entry name" value="Transglycosylase_SLT_dom_1"/>
</dbReference>
<accession>A0ABT7KZI9</accession>
<feature type="domain" description="SLH" evidence="3">
    <location>
        <begin position="463"/>
        <end position="526"/>
    </location>
</feature>
<proteinExistence type="predicted"/>
<dbReference type="InterPro" id="IPR051465">
    <property type="entry name" value="Cell_Envelope_Struct_Comp"/>
</dbReference>
<dbReference type="Gene3D" id="1.10.530.10">
    <property type="match status" value="1"/>
</dbReference>
<dbReference type="InterPro" id="IPR023346">
    <property type="entry name" value="Lysozyme-like_dom_sf"/>
</dbReference>
<dbReference type="Proteomes" id="UP001235343">
    <property type="component" value="Unassembled WGS sequence"/>
</dbReference>
<name>A0ABT7KZI9_9BACI</name>
<dbReference type="PANTHER" id="PTHR43308:SF5">
    <property type="entry name" value="S-LAYER PROTEIN _ PEPTIDOGLYCAN ENDO-BETA-N-ACETYLGLUCOSAMINIDASE"/>
    <property type="match status" value="1"/>
</dbReference>